<evidence type="ECO:0000256" key="6">
    <source>
        <dbReference type="SAM" id="Phobius"/>
    </source>
</evidence>
<gene>
    <name evidence="7" type="ORF">IAC94_04620</name>
</gene>
<keyword evidence="5 6" id="KW-0472">Membrane</keyword>
<evidence type="ECO:0000256" key="3">
    <source>
        <dbReference type="ARBA" id="ARBA00022692"/>
    </source>
</evidence>
<keyword evidence="3 6" id="KW-0812">Transmembrane</keyword>
<feature type="transmembrane region" description="Helical" evidence="6">
    <location>
        <begin position="43"/>
        <end position="62"/>
    </location>
</feature>
<accession>A0A9D1E1F2</accession>
<feature type="transmembrane region" description="Helical" evidence="6">
    <location>
        <begin position="129"/>
        <end position="147"/>
    </location>
</feature>
<dbReference type="InterPro" id="IPR022791">
    <property type="entry name" value="L-PG_synthase/AglD"/>
</dbReference>
<evidence type="ECO:0000256" key="4">
    <source>
        <dbReference type="ARBA" id="ARBA00022989"/>
    </source>
</evidence>
<dbReference type="PANTHER" id="PTHR39087">
    <property type="entry name" value="UPF0104 MEMBRANE PROTEIN MJ1595"/>
    <property type="match status" value="1"/>
</dbReference>
<dbReference type="AlphaFoldDB" id="A0A9D1E1F2"/>
<comment type="subcellular location">
    <subcellularLocation>
        <location evidence="1">Cell membrane</location>
        <topology evidence="1">Multi-pass membrane protein</topology>
    </subcellularLocation>
</comment>
<dbReference type="GO" id="GO:0005886">
    <property type="term" value="C:plasma membrane"/>
    <property type="evidence" value="ECO:0007669"/>
    <property type="project" value="UniProtKB-SubCell"/>
</dbReference>
<dbReference type="PANTHER" id="PTHR39087:SF2">
    <property type="entry name" value="UPF0104 MEMBRANE PROTEIN MJ1595"/>
    <property type="match status" value="1"/>
</dbReference>
<evidence type="ECO:0000313" key="8">
    <source>
        <dbReference type="Proteomes" id="UP000886744"/>
    </source>
</evidence>
<proteinExistence type="predicted"/>
<feature type="transmembrane region" description="Helical" evidence="6">
    <location>
        <begin position="167"/>
        <end position="188"/>
    </location>
</feature>
<dbReference type="Proteomes" id="UP000886744">
    <property type="component" value="Unassembled WGS sequence"/>
</dbReference>
<feature type="transmembrane region" description="Helical" evidence="6">
    <location>
        <begin position="224"/>
        <end position="246"/>
    </location>
</feature>
<evidence type="ECO:0000256" key="5">
    <source>
        <dbReference type="ARBA" id="ARBA00023136"/>
    </source>
</evidence>
<keyword evidence="2" id="KW-1003">Cell membrane</keyword>
<keyword evidence="4 6" id="KW-1133">Transmembrane helix</keyword>
<sequence>MGKRIKKAVQWVVMLLLAAVLLYFAFRGVKWADFMDGIRSCDFRWILVSMAASILAFVVRGLRWRQVMLPLNPSITVREAYDGVTVAYLTNFALPRAGELARCGVISATGKASFESVLGTVVLERSWDMVTYLIILFLVLLAGESSFGRFVSDEVWRPAVDSMSFDVLWLIGGAAALCVGACILVFCYRRRLSRYRFFEKLFSLARGLIGGLTAGLKMKGKWKFLLYTLLLWVCYWAMSYSTILAFPQVAGLNWADALFLMVVGSLGWIVPVQGGIGAYHFILSLAMASIYSIPQTSGVIFATISHESQALTMLLCGAVSLGSIYLKKRKTEKKA</sequence>
<name>A0A9D1E1F2_9BACT</name>
<reference evidence="7" key="2">
    <citation type="journal article" date="2021" name="PeerJ">
        <title>Extensive microbial diversity within the chicken gut microbiome revealed by metagenomics and culture.</title>
        <authorList>
            <person name="Gilroy R."/>
            <person name="Ravi A."/>
            <person name="Getino M."/>
            <person name="Pursley I."/>
            <person name="Horton D.L."/>
            <person name="Alikhan N.F."/>
            <person name="Baker D."/>
            <person name="Gharbi K."/>
            <person name="Hall N."/>
            <person name="Watson M."/>
            <person name="Adriaenssens E.M."/>
            <person name="Foster-Nyarko E."/>
            <person name="Jarju S."/>
            <person name="Secka A."/>
            <person name="Antonio M."/>
            <person name="Oren A."/>
            <person name="Chaudhuri R.R."/>
            <person name="La Ragione R."/>
            <person name="Hildebrand F."/>
            <person name="Pallen M.J."/>
        </authorList>
    </citation>
    <scope>NUCLEOTIDE SEQUENCE</scope>
    <source>
        <strain evidence="7">ChiHjej13B12-12457</strain>
    </source>
</reference>
<reference evidence="7" key="1">
    <citation type="submission" date="2020-10" db="EMBL/GenBank/DDBJ databases">
        <authorList>
            <person name="Gilroy R."/>
        </authorList>
    </citation>
    <scope>NUCLEOTIDE SEQUENCE</scope>
    <source>
        <strain evidence="7">ChiHjej13B12-12457</strain>
    </source>
</reference>
<feature type="transmembrane region" description="Helical" evidence="6">
    <location>
        <begin position="310"/>
        <end position="326"/>
    </location>
</feature>
<feature type="transmembrane region" description="Helical" evidence="6">
    <location>
        <begin position="282"/>
        <end position="304"/>
    </location>
</feature>
<evidence type="ECO:0000313" key="7">
    <source>
        <dbReference type="EMBL" id="HIR62788.1"/>
    </source>
</evidence>
<dbReference type="Pfam" id="PF03706">
    <property type="entry name" value="LPG_synthase_TM"/>
    <property type="match status" value="1"/>
</dbReference>
<protein>
    <submittedName>
        <fullName evidence="7">Flippase-like domain-containing protein</fullName>
    </submittedName>
</protein>
<evidence type="ECO:0000256" key="2">
    <source>
        <dbReference type="ARBA" id="ARBA00022475"/>
    </source>
</evidence>
<feature type="transmembrane region" description="Helical" evidence="6">
    <location>
        <begin position="252"/>
        <end position="270"/>
    </location>
</feature>
<dbReference type="EMBL" id="DVHI01000059">
    <property type="protein sequence ID" value="HIR62788.1"/>
    <property type="molecule type" value="Genomic_DNA"/>
</dbReference>
<comment type="caution">
    <text evidence="7">The sequence shown here is derived from an EMBL/GenBank/DDBJ whole genome shotgun (WGS) entry which is preliminary data.</text>
</comment>
<evidence type="ECO:0000256" key="1">
    <source>
        <dbReference type="ARBA" id="ARBA00004651"/>
    </source>
</evidence>
<organism evidence="7 8">
    <name type="scientific">Candidatus Coprenecus avistercoris</name>
    <dbReference type="NCBI Taxonomy" id="2840730"/>
    <lineage>
        <taxon>Bacteria</taxon>
        <taxon>Pseudomonadati</taxon>
        <taxon>Bacteroidota</taxon>
        <taxon>Bacteroidia</taxon>
        <taxon>Bacteroidales</taxon>
        <taxon>Rikenellaceae</taxon>
        <taxon>Rikenellaceae incertae sedis</taxon>
        <taxon>Candidatus Coprenecus</taxon>
    </lineage>
</organism>